<keyword evidence="7" id="KW-0645">Protease</keyword>
<evidence type="ECO:0000256" key="2">
    <source>
        <dbReference type="ARBA" id="ARBA00001947"/>
    </source>
</evidence>
<evidence type="ECO:0000256" key="5">
    <source>
        <dbReference type="ARBA" id="ARBA00015611"/>
    </source>
</evidence>
<dbReference type="SUPFAM" id="SSF63737">
    <property type="entry name" value="Leukotriene A4 hydrolase N-terminal domain"/>
    <property type="match status" value="1"/>
</dbReference>
<dbReference type="NCBIfam" id="TIGR04183">
    <property type="entry name" value="Por_Secre_tail"/>
    <property type="match status" value="1"/>
</dbReference>
<comment type="catalytic activity">
    <reaction evidence="1">
        <text>Release of an N-terminal amino acid, Xaa-|-Yaa- from a peptide, amide or arylamide. Xaa is preferably Ala, but may be most amino acids including Pro (slow action). When a terminal hydrophobic residue is followed by a prolyl residue, the two may be released as an intact Xaa-Pro dipeptide.</text>
        <dbReference type="EC" id="3.4.11.2"/>
    </reaction>
</comment>
<gene>
    <name evidence="15" type="ORF">F7231_08870</name>
</gene>
<dbReference type="Pfam" id="PF17900">
    <property type="entry name" value="Peptidase_M1_N"/>
    <property type="match status" value="1"/>
</dbReference>
<protein>
    <recommendedName>
        <fullName evidence="5">Aminopeptidase N</fullName>
        <ecNumber evidence="4">3.4.11.2</ecNumber>
    </recommendedName>
</protein>
<dbReference type="Pfam" id="PF18962">
    <property type="entry name" value="Por_Secre_tail"/>
    <property type="match status" value="1"/>
</dbReference>
<comment type="similarity">
    <text evidence="3">Belongs to the peptidase M1 family.</text>
</comment>
<comment type="cofactor">
    <cofactor evidence="2">
        <name>Zn(2+)</name>
        <dbReference type="ChEBI" id="CHEBI:29105"/>
    </cofactor>
</comment>
<dbReference type="Gene3D" id="1.10.390.10">
    <property type="entry name" value="Neutral Protease Domain 2"/>
    <property type="match status" value="1"/>
</dbReference>
<evidence type="ECO:0000259" key="13">
    <source>
        <dbReference type="Pfam" id="PF17900"/>
    </source>
</evidence>
<sequence length="673" mass="74091">MKHLFFLLTTWLWQTVVYAQSDQPEAIRPGADVCAEGKVRYFGKLFQTGQASGRQMAPTVQAVGDSTIDITYYGLDVQVTTAPNYLRGATTVGLKANVPSLTQFYLDFNTSMKVDSVRAGTQRLAYTHQSNRLTITLPQAIARGQADRVTVYYQGLPTTPNAGLTEQAFVFSTHETTSDPLIYTLSEPYGASDWFPCKDTPADKADSSAVNITMAPFFVSVSNGLLQGVTTNADGTKTYRWKNSYPIAQYLISIAASNYSLYDNPFTYQGVTMPVSHYVFPEDLTSVRAALTETNNMIKVFSDLFGTYPFIREKYGHAQFRWGGGMEHQTATSIIKSAMNRDVIAHELMHQWFGDKITCRNWQNIWLNEGFASYGEAIYQESINGNATYRSYMNNFMTRARSASGTLYVQNVNDINQIFSSTRSYAKGAVVLHMLRGVVGDSTFFKGMRAYASSPVAYSTAVTEDFQKVMETTSGRNLGYFFREWVYGEGYPTYSYSLSPVTGTNRAVLQLRQTVGSNPTSFTMPVQVTLQSAAGDSIITVFNDQPVQSFTVTGRGAVTNAVIDPNNWILKAATVQRIAVDPTVLATEESLQLRVFPNPGNDLLTAEFTTQTAGPLTVSLVNLFGQAVSTQTEQNVPAGNQVRSVSLKALPAGRYVLRLQTADGVKSAAVLVK</sequence>
<reference evidence="15" key="1">
    <citation type="submission" date="2024-05" db="EMBL/GenBank/DDBJ databases">
        <authorList>
            <person name="Jung D.-H."/>
        </authorList>
    </citation>
    <scope>NUCLEOTIDE SEQUENCE</scope>
    <source>
        <strain evidence="15">JA-25</strain>
    </source>
</reference>
<keyword evidence="16" id="KW-1185">Reference proteome</keyword>
<evidence type="ECO:0000256" key="1">
    <source>
        <dbReference type="ARBA" id="ARBA00000098"/>
    </source>
</evidence>
<evidence type="ECO:0000259" key="12">
    <source>
        <dbReference type="Pfam" id="PF01433"/>
    </source>
</evidence>
<dbReference type="PANTHER" id="PTHR11533:SF174">
    <property type="entry name" value="PUROMYCIN-SENSITIVE AMINOPEPTIDASE-RELATED"/>
    <property type="match status" value="1"/>
</dbReference>
<dbReference type="InterPro" id="IPR042097">
    <property type="entry name" value="Aminopeptidase_N-like_N_sf"/>
</dbReference>
<dbReference type="InterPro" id="IPR014782">
    <property type="entry name" value="Peptidase_M1_dom"/>
</dbReference>
<feature type="domain" description="Secretion system C-terminal sorting" evidence="14">
    <location>
        <begin position="595"/>
        <end position="666"/>
    </location>
</feature>
<evidence type="ECO:0000256" key="7">
    <source>
        <dbReference type="ARBA" id="ARBA00022670"/>
    </source>
</evidence>
<dbReference type="InterPro" id="IPR001930">
    <property type="entry name" value="Peptidase_M1"/>
</dbReference>
<evidence type="ECO:0000256" key="10">
    <source>
        <dbReference type="ARBA" id="ARBA00022833"/>
    </source>
</evidence>
<evidence type="ECO:0000256" key="8">
    <source>
        <dbReference type="ARBA" id="ARBA00022723"/>
    </source>
</evidence>
<dbReference type="InterPro" id="IPR050344">
    <property type="entry name" value="Peptidase_M1_aminopeptidases"/>
</dbReference>
<dbReference type="PRINTS" id="PR00756">
    <property type="entry name" value="ALADIPTASE"/>
</dbReference>
<keyword evidence="11" id="KW-0482">Metalloprotease</keyword>
<keyword evidence="10" id="KW-0862">Zinc</keyword>
<organism evidence="15 16">
    <name type="scientific">Fibrivirga algicola</name>
    <dbReference type="NCBI Taxonomy" id="2950420"/>
    <lineage>
        <taxon>Bacteria</taxon>
        <taxon>Pseudomonadati</taxon>
        <taxon>Bacteroidota</taxon>
        <taxon>Cytophagia</taxon>
        <taxon>Cytophagales</taxon>
        <taxon>Spirosomataceae</taxon>
        <taxon>Fibrivirga</taxon>
    </lineage>
</organism>
<proteinExistence type="inferred from homology"/>
<dbReference type="PANTHER" id="PTHR11533">
    <property type="entry name" value="PROTEASE M1 ZINC METALLOPROTEASE"/>
    <property type="match status" value="1"/>
</dbReference>
<keyword evidence="9" id="KW-0378">Hydrolase</keyword>
<comment type="caution">
    <text evidence="15">The sequence shown here is derived from an EMBL/GenBank/DDBJ whole genome shotgun (WGS) entry which is preliminary data.</text>
</comment>
<evidence type="ECO:0000259" key="14">
    <source>
        <dbReference type="Pfam" id="PF18962"/>
    </source>
</evidence>
<dbReference type="RefSeq" id="WP_166691661.1">
    <property type="nucleotide sequence ID" value="NZ_WAEL01000003.1"/>
</dbReference>
<name>A0ABX0QD32_9BACT</name>
<dbReference type="EC" id="3.4.11.2" evidence="4"/>
<dbReference type="InterPro" id="IPR026444">
    <property type="entry name" value="Secre_tail"/>
</dbReference>
<evidence type="ECO:0000256" key="3">
    <source>
        <dbReference type="ARBA" id="ARBA00010136"/>
    </source>
</evidence>
<dbReference type="CDD" id="cd09603">
    <property type="entry name" value="M1_APN_like"/>
    <property type="match status" value="1"/>
</dbReference>
<accession>A0ABX0QD32</accession>
<dbReference type="Proteomes" id="UP000606008">
    <property type="component" value="Unassembled WGS sequence"/>
</dbReference>
<evidence type="ECO:0000256" key="11">
    <source>
        <dbReference type="ARBA" id="ARBA00023049"/>
    </source>
</evidence>
<feature type="domain" description="Peptidase M1 membrane alanine aminopeptidase" evidence="12">
    <location>
        <begin position="332"/>
        <end position="485"/>
    </location>
</feature>
<evidence type="ECO:0000256" key="4">
    <source>
        <dbReference type="ARBA" id="ARBA00012564"/>
    </source>
</evidence>
<dbReference type="InterPro" id="IPR045357">
    <property type="entry name" value="Aminopeptidase_N-like_N"/>
</dbReference>
<dbReference type="SUPFAM" id="SSF55486">
    <property type="entry name" value="Metalloproteases ('zincins'), catalytic domain"/>
    <property type="match status" value="1"/>
</dbReference>
<dbReference type="EMBL" id="WAEL01000003">
    <property type="protein sequence ID" value="NID10285.1"/>
    <property type="molecule type" value="Genomic_DNA"/>
</dbReference>
<evidence type="ECO:0000313" key="15">
    <source>
        <dbReference type="EMBL" id="NID10285.1"/>
    </source>
</evidence>
<dbReference type="Pfam" id="PF01433">
    <property type="entry name" value="Peptidase_M1"/>
    <property type="match status" value="1"/>
</dbReference>
<evidence type="ECO:0000256" key="6">
    <source>
        <dbReference type="ARBA" id="ARBA00022438"/>
    </source>
</evidence>
<evidence type="ECO:0000256" key="9">
    <source>
        <dbReference type="ARBA" id="ARBA00022801"/>
    </source>
</evidence>
<evidence type="ECO:0000313" key="16">
    <source>
        <dbReference type="Proteomes" id="UP000606008"/>
    </source>
</evidence>
<keyword evidence="6" id="KW-0031">Aminopeptidase</keyword>
<feature type="domain" description="Aminopeptidase N-like N-terminal" evidence="13">
    <location>
        <begin position="72"/>
        <end position="251"/>
    </location>
</feature>
<keyword evidence="8" id="KW-0479">Metal-binding</keyword>
<dbReference type="Gene3D" id="2.60.40.1730">
    <property type="entry name" value="tricorn interacting facor f3 domain"/>
    <property type="match status" value="1"/>
</dbReference>
<dbReference type="InterPro" id="IPR027268">
    <property type="entry name" value="Peptidase_M4/M1_CTD_sf"/>
</dbReference>